<organism evidence="1 2">
    <name type="scientific">Romanomermis culicivorax</name>
    <name type="common">Nematode worm</name>
    <dbReference type="NCBI Taxonomy" id="13658"/>
    <lineage>
        <taxon>Eukaryota</taxon>
        <taxon>Metazoa</taxon>
        <taxon>Ecdysozoa</taxon>
        <taxon>Nematoda</taxon>
        <taxon>Enoplea</taxon>
        <taxon>Dorylaimia</taxon>
        <taxon>Mermithida</taxon>
        <taxon>Mermithoidea</taxon>
        <taxon>Mermithidae</taxon>
        <taxon>Romanomermis</taxon>
    </lineage>
</organism>
<dbReference type="AlphaFoldDB" id="A0A915JRY3"/>
<accession>A0A915JRY3</accession>
<keyword evidence="1" id="KW-1185">Reference proteome</keyword>
<evidence type="ECO:0000313" key="1">
    <source>
        <dbReference type="Proteomes" id="UP000887565"/>
    </source>
</evidence>
<proteinExistence type="predicted"/>
<protein>
    <submittedName>
        <fullName evidence="2">Uncharacterized protein</fullName>
    </submittedName>
</protein>
<reference evidence="2" key="1">
    <citation type="submission" date="2022-11" db="UniProtKB">
        <authorList>
            <consortium name="WormBaseParasite"/>
        </authorList>
    </citation>
    <scope>IDENTIFICATION</scope>
</reference>
<sequence>MQNFLGALRRLSGEHNINNSCLARLPGPFRPIVQLLRSSILNMIGFPYAHKTIQITVSSFYWVIRTMTSIQNKKYV</sequence>
<dbReference type="Proteomes" id="UP000887565">
    <property type="component" value="Unplaced"/>
</dbReference>
<dbReference type="WBParaSite" id="nRc.2.0.1.t28991-RA">
    <property type="protein sequence ID" value="nRc.2.0.1.t28991-RA"/>
    <property type="gene ID" value="nRc.2.0.1.g28991"/>
</dbReference>
<evidence type="ECO:0000313" key="2">
    <source>
        <dbReference type="WBParaSite" id="nRc.2.0.1.t28991-RA"/>
    </source>
</evidence>
<name>A0A915JRY3_ROMCU</name>